<evidence type="ECO:0000313" key="4">
    <source>
        <dbReference type="Proteomes" id="UP001180825"/>
    </source>
</evidence>
<dbReference type="SUPFAM" id="SSF47616">
    <property type="entry name" value="GST C-terminal domain-like"/>
    <property type="match status" value="1"/>
</dbReference>
<reference evidence="3 4" key="1">
    <citation type="submission" date="2023-07" db="EMBL/GenBank/DDBJ databases">
        <title>Sorghum-associated microbial communities from plants grown in Nebraska, USA.</title>
        <authorList>
            <person name="Schachtman D."/>
        </authorList>
    </citation>
    <scope>NUCLEOTIDE SEQUENCE [LARGE SCALE GENOMIC DNA]</scope>
    <source>
        <strain evidence="3 4">BE316</strain>
    </source>
</reference>
<dbReference type="InterPro" id="IPR040079">
    <property type="entry name" value="Glutathione_S-Trfase"/>
</dbReference>
<evidence type="ECO:0000259" key="1">
    <source>
        <dbReference type="PROSITE" id="PS50404"/>
    </source>
</evidence>
<proteinExistence type="predicted"/>
<name>A0ABU2A602_9BURK</name>
<dbReference type="InterPro" id="IPR036282">
    <property type="entry name" value="Glutathione-S-Trfase_C_sf"/>
</dbReference>
<dbReference type="PROSITE" id="PS50404">
    <property type="entry name" value="GST_NTER"/>
    <property type="match status" value="1"/>
</dbReference>
<dbReference type="EMBL" id="JAVDXV010000003">
    <property type="protein sequence ID" value="MDR7332575.1"/>
    <property type="molecule type" value="Genomic_DNA"/>
</dbReference>
<dbReference type="InterPro" id="IPR004045">
    <property type="entry name" value="Glutathione_S-Trfase_N"/>
</dbReference>
<keyword evidence="3" id="KW-0808">Transferase</keyword>
<dbReference type="Proteomes" id="UP001180825">
    <property type="component" value="Unassembled WGS sequence"/>
</dbReference>
<accession>A0ABU2A602</accession>
<dbReference type="InterPro" id="IPR010987">
    <property type="entry name" value="Glutathione-S-Trfase_C-like"/>
</dbReference>
<evidence type="ECO:0000313" key="3">
    <source>
        <dbReference type="EMBL" id="MDR7332575.1"/>
    </source>
</evidence>
<dbReference type="Gene3D" id="1.20.1050.10">
    <property type="match status" value="1"/>
</dbReference>
<protein>
    <submittedName>
        <fullName evidence="3">Glutathione S-transferase</fullName>
        <ecNumber evidence="3">2.5.1.18</ecNumber>
    </submittedName>
</protein>
<dbReference type="PROSITE" id="PS50405">
    <property type="entry name" value="GST_CTER"/>
    <property type="match status" value="1"/>
</dbReference>
<evidence type="ECO:0000259" key="2">
    <source>
        <dbReference type="PROSITE" id="PS50405"/>
    </source>
</evidence>
<dbReference type="InterPro" id="IPR036249">
    <property type="entry name" value="Thioredoxin-like_sf"/>
</dbReference>
<dbReference type="SFLD" id="SFLDS00019">
    <property type="entry name" value="Glutathione_Transferase_(cytos"/>
    <property type="match status" value="1"/>
</dbReference>
<dbReference type="Pfam" id="PF13417">
    <property type="entry name" value="GST_N_3"/>
    <property type="match status" value="1"/>
</dbReference>
<dbReference type="EC" id="2.5.1.18" evidence="3"/>
<dbReference type="CDD" id="cd03056">
    <property type="entry name" value="GST_N_4"/>
    <property type="match status" value="1"/>
</dbReference>
<dbReference type="RefSeq" id="WP_310327287.1">
    <property type="nucleotide sequence ID" value="NZ_JAVDXV010000003.1"/>
</dbReference>
<feature type="domain" description="GST N-terminal" evidence="1">
    <location>
        <begin position="1"/>
        <end position="86"/>
    </location>
</feature>
<organism evidence="3 4">
    <name type="scientific">Roseateles asaccharophilus</name>
    <dbReference type="NCBI Taxonomy" id="582607"/>
    <lineage>
        <taxon>Bacteria</taxon>
        <taxon>Pseudomonadati</taxon>
        <taxon>Pseudomonadota</taxon>
        <taxon>Betaproteobacteria</taxon>
        <taxon>Burkholderiales</taxon>
        <taxon>Sphaerotilaceae</taxon>
        <taxon>Roseateles</taxon>
    </lineage>
</organism>
<dbReference type="PANTHER" id="PTHR44051">
    <property type="entry name" value="GLUTATHIONE S-TRANSFERASE-RELATED"/>
    <property type="match status" value="1"/>
</dbReference>
<dbReference type="Gene3D" id="3.40.30.10">
    <property type="entry name" value="Glutaredoxin"/>
    <property type="match status" value="1"/>
</dbReference>
<dbReference type="InterPro" id="IPR004046">
    <property type="entry name" value="GST_C"/>
</dbReference>
<sequence length="218" mass="24419">MTTTLHGFAQSGNTYKVALMLQALQLPWTARHVPLADFAAGLTRSEPWRQAENEMGEVPILEVDGKRLTQSAAILLYLAQRHGKFGGANADEHQDVLRWLFFDNHKFTSYFATYRFMKSFAPTAPDPTLHAWFKGRVDNAFGIVDKHLTGRDFIVGDAPTIADISLAGYQFFPVEESGIDVAVQYPAIAAWRERLKSALPGWKPPYDLLPGEQVAPKW</sequence>
<dbReference type="SFLD" id="SFLDG00358">
    <property type="entry name" value="Main_(cytGST)"/>
    <property type="match status" value="1"/>
</dbReference>
<dbReference type="GO" id="GO:0004364">
    <property type="term" value="F:glutathione transferase activity"/>
    <property type="evidence" value="ECO:0007669"/>
    <property type="project" value="UniProtKB-EC"/>
</dbReference>
<dbReference type="SUPFAM" id="SSF52833">
    <property type="entry name" value="Thioredoxin-like"/>
    <property type="match status" value="1"/>
</dbReference>
<feature type="domain" description="GST C-terminal" evidence="2">
    <location>
        <begin position="89"/>
        <end position="218"/>
    </location>
</feature>
<keyword evidence="4" id="KW-1185">Reference proteome</keyword>
<dbReference type="PANTHER" id="PTHR44051:SF2">
    <property type="entry name" value="HYPOTHETICAL GLUTATHIONE S-TRANSFERASE LIKE PROTEIN"/>
    <property type="match status" value="1"/>
</dbReference>
<gene>
    <name evidence="3" type="ORF">J2X21_001708</name>
</gene>
<dbReference type="Pfam" id="PF00043">
    <property type="entry name" value="GST_C"/>
    <property type="match status" value="1"/>
</dbReference>
<comment type="caution">
    <text evidence="3">The sequence shown here is derived from an EMBL/GenBank/DDBJ whole genome shotgun (WGS) entry which is preliminary data.</text>
</comment>